<sequence length="767" mass="87813">MAVIIIPGCSTTRGIKDNQALVRKLTLKGIDKDFADAAVMYVDKEQQPNNWLNLQFYYLFSNKGKKNIGEAPRLLDSNLVEFSRLQIQKFLQNKGYVKAKVADSIIVKNKKAELVFTADQGPLFHVRNFKDSIADPKVQALYRSTRKSYSHVNTGSRFDTDSLAYDRDQFYQVMKRNGYYDFYRQYISYLPDSSYNKSIVDVVMTIDNPLDKPAHPIYSINNTLITIAKSNGRMEGKADTIQVDSQYRFVDFSGRFKPHTVTDYIFQRKGEIYDLDKQTLTTSRLSELNVFRNVPSPTYTKLPDSTNRLNTQIDIVPLKQMSDRVEAEFLFNQGRYGYNLGNTFTNRNLFKEAAILQVKLNWSVLFDNGRAVSDNNGIQNQDIKAGVSLSYPRIISPFNFPNLAKFGVPHTTFATSLGLFYQKGLVERRSFVNSITYDFFETARKQHSITPISIEFSSGTIDPVARKALLDSNRYSYVYLIGRTTFTSGSQYTFQYNAKELNSYADFTYFRGTLDIGGNTLSAVSKLANTPKDTLGQRTIFGYTFAQYIKTELDYRLYNSLGGERQFIFRFNPGIGIPYGNSKQLIFEKNFYTGGANDIRAWLPRTLGPGQFNRAVYGTDIAQRARLKYLDQFGEIKIVANAEYRYKMADNFFGTKLKGAFFVDAGNVWRLHKQVENPNGEFRFNNFFQSTAVGIGTGLRFDLSFFIFRLDAAFKFKDPQFNGSDQWVLVKNFGELFHTGDFKKNYLITNGESYNFMQLNFGIGLPF</sequence>
<gene>
    <name evidence="7" type="ORF">IDJ76_08785</name>
</gene>
<evidence type="ECO:0000256" key="1">
    <source>
        <dbReference type="ARBA" id="ARBA00004370"/>
    </source>
</evidence>
<dbReference type="PANTHER" id="PTHR12815">
    <property type="entry name" value="SORTING AND ASSEMBLY MACHINERY SAMM50 PROTEIN FAMILY MEMBER"/>
    <property type="match status" value="1"/>
</dbReference>
<evidence type="ECO:0000313" key="8">
    <source>
        <dbReference type="Proteomes" id="UP000619078"/>
    </source>
</evidence>
<dbReference type="PANTHER" id="PTHR12815:SF47">
    <property type="entry name" value="TRANSLOCATION AND ASSEMBLY MODULE SUBUNIT TAMA"/>
    <property type="match status" value="1"/>
</dbReference>
<evidence type="ECO:0000256" key="4">
    <source>
        <dbReference type="ARBA" id="ARBA00023136"/>
    </source>
</evidence>
<evidence type="ECO:0000256" key="5">
    <source>
        <dbReference type="ARBA" id="ARBA00023237"/>
    </source>
</evidence>
<dbReference type="Proteomes" id="UP000619078">
    <property type="component" value="Unassembled WGS sequence"/>
</dbReference>
<accession>A0A926S1U8</accession>
<dbReference type="InterPro" id="IPR039910">
    <property type="entry name" value="D15-like"/>
</dbReference>
<organism evidence="7 8">
    <name type="scientific">Mucilaginibacter glaciei</name>
    <dbReference type="NCBI Taxonomy" id="2772109"/>
    <lineage>
        <taxon>Bacteria</taxon>
        <taxon>Pseudomonadati</taxon>
        <taxon>Bacteroidota</taxon>
        <taxon>Sphingobacteriia</taxon>
        <taxon>Sphingobacteriales</taxon>
        <taxon>Sphingobacteriaceae</taxon>
        <taxon>Mucilaginibacter</taxon>
    </lineage>
</organism>
<evidence type="ECO:0000313" key="7">
    <source>
        <dbReference type="EMBL" id="MBD1393192.1"/>
    </source>
</evidence>
<dbReference type="InterPro" id="IPR000184">
    <property type="entry name" value="Bac_surfAg_D15"/>
</dbReference>
<feature type="domain" description="Bacterial surface antigen (D15)" evidence="6">
    <location>
        <begin position="332"/>
        <end position="725"/>
    </location>
</feature>
<dbReference type="Pfam" id="PF01103">
    <property type="entry name" value="Omp85"/>
    <property type="match status" value="1"/>
</dbReference>
<name>A0A926S1U8_9SPHI</name>
<reference evidence="7" key="1">
    <citation type="submission" date="2020-09" db="EMBL/GenBank/DDBJ databases">
        <title>Novel species of Mucilaginibacter isolated from a glacier on the Tibetan Plateau.</title>
        <authorList>
            <person name="Liu Q."/>
            <person name="Xin Y.-H."/>
        </authorList>
    </citation>
    <scope>NUCLEOTIDE SEQUENCE</scope>
    <source>
        <strain evidence="7">ZB1P21</strain>
    </source>
</reference>
<protein>
    <submittedName>
        <fullName evidence="7">BamA/TamA family outer membrane protein</fullName>
    </submittedName>
</protein>
<proteinExistence type="predicted"/>
<evidence type="ECO:0000259" key="6">
    <source>
        <dbReference type="Pfam" id="PF01103"/>
    </source>
</evidence>
<keyword evidence="2" id="KW-0812">Transmembrane</keyword>
<dbReference type="AlphaFoldDB" id="A0A926S1U8"/>
<comment type="caution">
    <text evidence="7">The sequence shown here is derived from an EMBL/GenBank/DDBJ whole genome shotgun (WGS) entry which is preliminary data.</text>
</comment>
<keyword evidence="5" id="KW-0998">Cell outer membrane</keyword>
<evidence type="ECO:0000256" key="3">
    <source>
        <dbReference type="ARBA" id="ARBA00022729"/>
    </source>
</evidence>
<keyword evidence="3" id="KW-0732">Signal</keyword>
<dbReference type="EMBL" id="JACWMX010000003">
    <property type="protein sequence ID" value="MBD1393192.1"/>
    <property type="molecule type" value="Genomic_DNA"/>
</dbReference>
<comment type="subcellular location">
    <subcellularLocation>
        <location evidence="1">Membrane</location>
    </subcellularLocation>
</comment>
<keyword evidence="4" id="KW-0472">Membrane</keyword>
<dbReference type="Gene3D" id="2.40.160.50">
    <property type="entry name" value="membrane protein fhac: a member of the omp85/tpsb transporter family"/>
    <property type="match status" value="1"/>
</dbReference>
<dbReference type="GO" id="GO:0019867">
    <property type="term" value="C:outer membrane"/>
    <property type="evidence" value="ECO:0007669"/>
    <property type="project" value="InterPro"/>
</dbReference>
<keyword evidence="8" id="KW-1185">Reference proteome</keyword>
<evidence type="ECO:0000256" key="2">
    <source>
        <dbReference type="ARBA" id="ARBA00022692"/>
    </source>
</evidence>
<dbReference type="RefSeq" id="WP_191162861.1">
    <property type="nucleotide sequence ID" value="NZ_JACWMX010000003.1"/>
</dbReference>